<organism evidence="2 3">
    <name type="scientific">Candidatus Sungbacteria bacterium RIFCSPLOWO2_01_FULL_47_10</name>
    <dbReference type="NCBI Taxonomy" id="1802276"/>
    <lineage>
        <taxon>Bacteria</taxon>
        <taxon>Candidatus Sungiibacteriota</taxon>
    </lineage>
</organism>
<feature type="transmembrane region" description="Helical" evidence="1">
    <location>
        <begin position="46"/>
        <end position="65"/>
    </location>
</feature>
<keyword evidence="1" id="KW-0812">Transmembrane</keyword>
<feature type="transmembrane region" description="Helical" evidence="1">
    <location>
        <begin position="85"/>
        <end position="109"/>
    </location>
</feature>
<feature type="transmembrane region" description="Helical" evidence="1">
    <location>
        <begin position="6"/>
        <end position="25"/>
    </location>
</feature>
<protein>
    <submittedName>
        <fullName evidence="2">Uncharacterized protein</fullName>
    </submittedName>
</protein>
<dbReference type="EMBL" id="MHQO01000043">
    <property type="protein sequence ID" value="OHA05807.1"/>
    <property type="molecule type" value="Genomic_DNA"/>
</dbReference>
<keyword evidence="1" id="KW-0472">Membrane</keyword>
<evidence type="ECO:0000313" key="2">
    <source>
        <dbReference type="EMBL" id="OHA05807.1"/>
    </source>
</evidence>
<comment type="caution">
    <text evidence="2">The sequence shown here is derived from an EMBL/GenBank/DDBJ whole genome shotgun (WGS) entry which is preliminary data.</text>
</comment>
<evidence type="ECO:0000256" key="1">
    <source>
        <dbReference type="SAM" id="Phobius"/>
    </source>
</evidence>
<accession>A0A1G2L271</accession>
<name>A0A1G2L271_9BACT</name>
<keyword evidence="1" id="KW-1133">Transmembrane helix</keyword>
<evidence type="ECO:0000313" key="3">
    <source>
        <dbReference type="Proteomes" id="UP000177982"/>
    </source>
</evidence>
<gene>
    <name evidence="2" type="ORF">A2934_04405</name>
</gene>
<dbReference type="Proteomes" id="UP000177982">
    <property type="component" value="Unassembled WGS sequence"/>
</dbReference>
<sequence length="110" mass="11980">MKTAKLIPVLLFFTIVIGTLGVFVVPDTAEAFVQKYAYSEYDPPGFFSGIWHGLLAPYSLIARWFMDDGAMYAVPNTGWFYDAGFLIGIVGSIPIGWAAAILSTIGHILS</sequence>
<proteinExistence type="predicted"/>
<dbReference type="AlphaFoldDB" id="A0A1G2L271"/>
<reference evidence="2 3" key="1">
    <citation type="journal article" date="2016" name="Nat. Commun.">
        <title>Thousands of microbial genomes shed light on interconnected biogeochemical processes in an aquifer system.</title>
        <authorList>
            <person name="Anantharaman K."/>
            <person name="Brown C.T."/>
            <person name="Hug L.A."/>
            <person name="Sharon I."/>
            <person name="Castelle C.J."/>
            <person name="Probst A.J."/>
            <person name="Thomas B.C."/>
            <person name="Singh A."/>
            <person name="Wilkins M.J."/>
            <person name="Karaoz U."/>
            <person name="Brodie E.L."/>
            <person name="Williams K.H."/>
            <person name="Hubbard S.S."/>
            <person name="Banfield J.F."/>
        </authorList>
    </citation>
    <scope>NUCLEOTIDE SEQUENCE [LARGE SCALE GENOMIC DNA]</scope>
</reference>